<evidence type="ECO:0000313" key="5">
    <source>
        <dbReference type="Proteomes" id="UP000663860"/>
    </source>
</evidence>
<organism evidence="4 5">
    <name type="scientific">Adineta steineri</name>
    <dbReference type="NCBI Taxonomy" id="433720"/>
    <lineage>
        <taxon>Eukaryota</taxon>
        <taxon>Metazoa</taxon>
        <taxon>Spiralia</taxon>
        <taxon>Gnathifera</taxon>
        <taxon>Rotifera</taxon>
        <taxon>Eurotatoria</taxon>
        <taxon>Bdelloidea</taxon>
        <taxon>Adinetida</taxon>
        <taxon>Adinetidae</taxon>
        <taxon>Adineta</taxon>
    </lineage>
</organism>
<dbReference type="EMBL" id="CAJNOE010001701">
    <property type="protein sequence ID" value="CAF1444463.1"/>
    <property type="molecule type" value="Genomic_DNA"/>
</dbReference>
<dbReference type="Proteomes" id="UP000663891">
    <property type="component" value="Unassembled WGS sequence"/>
</dbReference>
<evidence type="ECO:0000313" key="4">
    <source>
        <dbReference type="EMBL" id="CAF1444463.1"/>
    </source>
</evidence>
<name>A0A815P5A7_9BILA</name>
<proteinExistence type="predicted"/>
<gene>
    <name evidence="4" type="ORF">IZO911_LOCUS41995</name>
    <name evidence="3" type="ORF">VCS650_LOCUS38984</name>
</gene>
<dbReference type="EMBL" id="CAJNON010001228">
    <property type="protein sequence ID" value="CAF1442647.1"/>
    <property type="molecule type" value="Genomic_DNA"/>
</dbReference>
<sequence>MKEAYIIFAVIMAVLLLNISDAYKQKTYSNDIFRARLLDLLSEAKQRGLLNDNSEESQEEIQKRKTNYFADDDSNERLHVRRKIVGLSDDPI</sequence>
<feature type="signal peptide" evidence="2">
    <location>
        <begin position="1"/>
        <end position="22"/>
    </location>
</feature>
<comment type="caution">
    <text evidence="4">The sequence shown here is derived from an EMBL/GenBank/DDBJ whole genome shotgun (WGS) entry which is preliminary data.</text>
</comment>
<feature type="chain" id="PRO_5036228401" evidence="2">
    <location>
        <begin position="23"/>
        <end position="92"/>
    </location>
</feature>
<feature type="region of interest" description="Disordered" evidence="1">
    <location>
        <begin position="49"/>
        <end position="68"/>
    </location>
</feature>
<keyword evidence="2" id="KW-0732">Signal</keyword>
<dbReference type="Proteomes" id="UP000663860">
    <property type="component" value="Unassembled WGS sequence"/>
</dbReference>
<evidence type="ECO:0000256" key="2">
    <source>
        <dbReference type="SAM" id="SignalP"/>
    </source>
</evidence>
<protein>
    <submittedName>
        <fullName evidence="4">Uncharacterized protein</fullName>
    </submittedName>
</protein>
<accession>A0A815P5A7</accession>
<evidence type="ECO:0000313" key="3">
    <source>
        <dbReference type="EMBL" id="CAF1442647.1"/>
    </source>
</evidence>
<dbReference type="AlphaFoldDB" id="A0A815P5A7"/>
<reference evidence="4" key="1">
    <citation type="submission" date="2021-02" db="EMBL/GenBank/DDBJ databases">
        <authorList>
            <person name="Nowell W R."/>
        </authorList>
    </citation>
    <scope>NUCLEOTIDE SEQUENCE</scope>
</reference>
<dbReference type="OrthoDB" id="10043059at2759"/>
<evidence type="ECO:0000256" key="1">
    <source>
        <dbReference type="SAM" id="MobiDB-lite"/>
    </source>
</evidence>